<dbReference type="OrthoDB" id="4485682at2759"/>
<protein>
    <submittedName>
        <fullName evidence="1">Uncharacterized protein</fullName>
    </submittedName>
</protein>
<dbReference type="RefSeq" id="XP_037197812.1">
    <property type="nucleotide sequence ID" value="XM_037331479.1"/>
</dbReference>
<keyword evidence="2" id="KW-1185">Reference proteome</keyword>
<organism evidence="1 2">
    <name type="scientific">Botrytis fragariae</name>
    <dbReference type="NCBI Taxonomy" id="1964551"/>
    <lineage>
        <taxon>Eukaryota</taxon>
        <taxon>Fungi</taxon>
        <taxon>Dikarya</taxon>
        <taxon>Ascomycota</taxon>
        <taxon>Pezizomycotina</taxon>
        <taxon>Leotiomycetes</taxon>
        <taxon>Helotiales</taxon>
        <taxon>Sclerotiniaceae</taxon>
        <taxon>Botrytis</taxon>
    </lineage>
</organism>
<name>A0A8H6ENN9_9HELO</name>
<dbReference type="Proteomes" id="UP000531561">
    <property type="component" value="Unassembled WGS sequence"/>
</dbReference>
<comment type="caution">
    <text evidence="1">The sequence shown here is derived from an EMBL/GenBank/DDBJ whole genome shotgun (WGS) entry which is preliminary data.</text>
</comment>
<feature type="non-terminal residue" evidence="1">
    <location>
        <position position="82"/>
    </location>
</feature>
<dbReference type="AlphaFoldDB" id="A0A8H6ENN9"/>
<dbReference type="GeneID" id="59255171"/>
<gene>
    <name evidence="1" type="ORF">Bfra_001039</name>
</gene>
<dbReference type="EMBL" id="JABFCT010000002">
    <property type="protein sequence ID" value="KAF5878868.1"/>
    <property type="molecule type" value="Genomic_DNA"/>
</dbReference>
<proteinExistence type="predicted"/>
<evidence type="ECO:0000313" key="2">
    <source>
        <dbReference type="Proteomes" id="UP000531561"/>
    </source>
</evidence>
<evidence type="ECO:0000313" key="1">
    <source>
        <dbReference type="EMBL" id="KAF5878868.1"/>
    </source>
</evidence>
<accession>A0A8H6ENN9</accession>
<reference evidence="1 2" key="1">
    <citation type="journal article" date="2020" name="Phytopathology">
        <title>A high-quality genome resource of Botrytis fragariae, a new and rapidly spreading fungal pathogen causing strawberry gray mold in the U.S.A.</title>
        <authorList>
            <person name="Wu Y."/>
            <person name="Saski C.A."/>
            <person name="Schnabel G."/>
            <person name="Xiao S."/>
            <person name="Hu M."/>
        </authorList>
    </citation>
    <scope>NUCLEOTIDE SEQUENCE [LARGE SCALE GENOMIC DNA]</scope>
    <source>
        <strain evidence="1 2">BVB16</strain>
    </source>
</reference>
<sequence length="82" mass="9410">AKPVLGTNDILFLLIHHWARDTSTFPIENQHLALVVLYGKLSKNNSTCLSNNEDLDNKDLKDSEDKINFIENEKLNNPNYNQ</sequence>